<dbReference type="GO" id="GO:0005506">
    <property type="term" value="F:iron ion binding"/>
    <property type="evidence" value="ECO:0007669"/>
    <property type="project" value="InterPro"/>
</dbReference>
<name>A0A7X0NDS9_9GAMM</name>
<evidence type="ECO:0000313" key="3">
    <source>
        <dbReference type="Proteomes" id="UP000537141"/>
    </source>
</evidence>
<evidence type="ECO:0000313" key="2">
    <source>
        <dbReference type="EMBL" id="MBB6541593.1"/>
    </source>
</evidence>
<evidence type="ECO:0000259" key="1">
    <source>
        <dbReference type="Pfam" id="PF01592"/>
    </source>
</evidence>
<dbReference type="AlphaFoldDB" id="A0A7X0NDS9"/>
<comment type="caution">
    <text evidence="2">The sequence shown here is derived from an EMBL/GenBank/DDBJ whole genome shotgun (WGS) entry which is preliminary data.</text>
</comment>
<proteinExistence type="predicted"/>
<dbReference type="GO" id="GO:0051536">
    <property type="term" value="F:iron-sulfur cluster binding"/>
    <property type="evidence" value="ECO:0007669"/>
    <property type="project" value="InterPro"/>
</dbReference>
<protein>
    <submittedName>
        <fullName evidence="2">Nitrogen fixation NifU-like protein</fullName>
    </submittedName>
</protein>
<dbReference type="Pfam" id="PF01592">
    <property type="entry name" value="NifU_N"/>
    <property type="match status" value="1"/>
</dbReference>
<dbReference type="CDD" id="cd06664">
    <property type="entry name" value="IscU_like"/>
    <property type="match status" value="1"/>
</dbReference>
<sequence>MVESQQLTNDTAMLYQQALLNHHKSPVGYELKFDVSLSADGVNAACGDEIVIQVQVNKGIITALGFSGDSCAICRASASMMCQYLINYSLAKTQVTIDNVINNINSVNDHHANFEPELQPLLAVRKFPIRKQCAILPWNTLALAISAS</sequence>
<dbReference type="RefSeq" id="WP_184420975.1">
    <property type="nucleotide sequence ID" value="NZ_AP027362.1"/>
</dbReference>
<organism evidence="2 3">
    <name type="scientific">Thalassotalea piscium</name>
    <dbReference type="NCBI Taxonomy" id="1230533"/>
    <lineage>
        <taxon>Bacteria</taxon>
        <taxon>Pseudomonadati</taxon>
        <taxon>Pseudomonadota</taxon>
        <taxon>Gammaproteobacteria</taxon>
        <taxon>Alteromonadales</taxon>
        <taxon>Colwelliaceae</taxon>
        <taxon>Thalassotalea</taxon>
    </lineage>
</organism>
<dbReference type="Gene3D" id="3.90.1010.10">
    <property type="match status" value="1"/>
</dbReference>
<keyword evidence="3" id="KW-1185">Reference proteome</keyword>
<dbReference type="Proteomes" id="UP000537141">
    <property type="component" value="Unassembled WGS sequence"/>
</dbReference>
<gene>
    <name evidence="2" type="ORF">HNQ55_000067</name>
</gene>
<dbReference type="InterPro" id="IPR002871">
    <property type="entry name" value="NIF_FeS_clus_asmbl_NifU_N"/>
</dbReference>
<dbReference type="GO" id="GO:0016226">
    <property type="term" value="P:iron-sulfur cluster assembly"/>
    <property type="evidence" value="ECO:0007669"/>
    <property type="project" value="InterPro"/>
</dbReference>
<dbReference type="SUPFAM" id="SSF82649">
    <property type="entry name" value="SufE/NifU"/>
    <property type="match status" value="1"/>
</dbReference>
<accession>A0A7X0NDS9</accession>
<reference evidence="2 3" key="1">
    <citation type="submission" date="2020-08" db="EMBL/GenBank/DDBJ databases">
        <title>Genomic Encyclopedia of Type Strains, Phase IV (KMG-IV): sequencing the most valuable type-strain genomes for metagenomic binning, comparative biology and taxonomic classification.</title>
        <authorList>
            <person name="Goeker M."/>
        </authorList>
    </citation>
    <scope>NUCLEOTIDE SEQUENCE [LARGE SCALE GENOMIC DNA]</scope>
    <source>
        <strain evidence="2 3">DSM 26287</strain>
    </source>
</reference>
<feature type="domain" description="NIF system FeS cluster assembly NifU N-terminal" evidence="1">
    <location>
        <begin position="15"/>
        <end position="130"/>
    </location>
</feature>
<dbReference type="EMBL" id="JACHHU010000001">
    <property type="protein sequence ID" value="MBB6541593.1"/>
    <property type="molecule type" value="Genomic_DNA"/>
</dbReference>